<evidence type="ECO:0000313" key="2">
    <source>
        <dbReference type="Proteomes" id="UP001344888"/>
    </source>
</evidence>
<name>A0AAW9NKF1_9BACL</name>
<comment type="caution">
    <text evidence="1">The sequence shown here is derived from an EMBL/GenBank/DDBJ whole genome shotgun (WGS) entry which is preliminary data.</text>
</comment>
<dbReference type="Gene3D" id="3.40.50.300">
    <property type="entry name" value="P-loop containing nucleotide triphosphate hydrolases"/>
    <property type="match status" value="1"/>
</dbReference>
<proteinExistence type="predicted"/>
<keyword evidence="2" id="KW-1185">Reference proteome</keyword>
<sequence length="194" mass="22488">MKRLLIMTVGKTHSGKSSFAKELEKELAHSFVMDQDHHAEFLNTYYEKLLPKTGANTLKNGLSKYIIDYAIEQTNLHIIVCNANRSKSERTHLFEEFFTKEKFIRILVHFNLPDEILLARIKASKRNTKIFRGAYSNFQQVLMQQQNAPSEDLSTDEADYLFVIEDNAENSEVIQQIVQIAEKAFKEFVQPTIQ</sequence>
<evidence type="ECO:0000313" key="1">
    <source>
        <dbReference type="EMBL" id="MEC1176931.1"/>
    </source>
</evidence>
<dbReference type="EMBL" id="JARSFG010000001">
    <property type="protein sequence ID" value="MEC1176931.1"/>
    <property type="molecule type" value="Genomic_DNA"/>
</dbReference>
<protein>
    <submittedName>
        <fullName evidence="1">AAA family ATPase</fullName>
    </submittedName>
</protein>
<dbReference type="SUPFAM" id="SSF52540">
    <property type="entry name" value="P-loop containing nucleoside triphosphate hydrolases"/>
    <property type="match status" value="1"/>
</dbReference>
<dbReference type="Proteomes" id="UP001344888">
    <property type="component" value="Unassembled WGS sequence"/>
</dbReference>
<dbReference type="AlphaFoldDB" id="A0AAW9NKF1"/>
<organism evidence="1 2">
    <name type="scientific">Metasolibacillus meyeri</name>
    <dbReference type="NCBI Taxonomy" id="1071052"/>
    <lineage>
        <taxon>Bacteria</taxon>
        <taxon>Bacillati</taxon>
        <taxon>Bacillota</taxon>
        <taxon>Bacilli</taxon>
        <taxon>Bacillales</taxon>
        <taxon>Caryophanaceae</taxon>
        <taxon>Metasolibacillus</taxon>
    </lineage>
</organism>
<dbReference type="InterPro" id="IPR027417">
    <property type="entry name" value="P-loop_NTPase"/>
</dbReference>
<reference evidence="1 2" key="1">
    <citation type="submission" date="2023-03" db="EMBL/GenBank/DDBJ databases">
        <title>Bacillus Genome Sequencing.</title>
        <authorList>
            <person name="Dunlap C."/>
        </authorList>
    </citation>
    <scope>NUCLEOTIDE SEQUENCE [LARGE SCALE GENOMIC DNA]</scope>
    <source>
        <strain evidence="1 2">B-59205</strain>
    </source>
</reference>
<gene>
    <name evidence="1" type="ORF">P9B03_00315</name>
</gene>
<dbReference type="RefSeq" id="WP_326121117.1">
    <property type="nucleotide sequence ID" value="NZ_JARSFG010000001.1"/>
</dbReference>
<dbReference type="Pfam" id="PF13671">
    <property type="entry name" value="AAA_33"/>
    <property type="match status" value="1"/>
</dbReference>
<accession>A0AAW9NKF1</accession>